<keyword evidence="7" id="KW-1185">Reference proteome</keyword>
<dbReference type="Proteomes" id="UP000283530">
    <property type="component" value="Unassembled WGS sequence"/>
</dbReference>
<dbReference type="STRING" id="337451.A0A443NSU7"/>
<dbReference type="EMBL" id="QPKB01000004">
    <property type="protein sequence ID" value="RWR81600.1"/>
    <property type="molecule type" value="Genomic_DNA"/>
</dbReference>
<proteinExistence type="inferred from homology"/>
<dbReference type="PANTHER" id="PTHR47991">
    <property type="entry name" value="OXOGLUTARATE/IRON-DEPENDENT DIOXYGENASE"/>
    <property type="match status" value="1"/>
</dbReference>
<dbReference type="PROSITE" id="PS51471">
    <property type="entry name" value="FE2OG_OXY"/>
    <property type="match status" value="1"/>
</dbReference>
<evidence type="ECO:0000256" key="1">
    <source>
        <dbReference type="ARBA" id="ARBA00008056"/>
    </source>
</evidence>
<dbReference type="InterPro" id="IPR044861">
    <property type="entry name" value="IPNS-like_FE2OG_OXY"/>
</dbReference>
<accession>A0A443NSU7</accession>
<evidence type="ECO:0000256" key="3">
    <source>
        <dbReference type="ARBA" id="ARBA00023004"/>
    </source>
</evidence>
<evidence type="ECO:0000313" key="6">
    <source>
        <dbReference type="EMBL" id="RWR81600.1"/>
    </source>
</evidence>
<evidence type="ECO:0000256" key="2">
    <source>
        <dbReference type="ARBA" id="ARBA00022723"/>
    </source>
</evidence>
<dbReference type="FunFam" id="2.60.120.330:FF:000079">
    <property type="entry name" value="Protein SRG1"/>
    <property type="match status" value="1"/>
</dbReference>
<dbReference type="AlphaFoldDB" id="A0A443NSU7"/>
<evidence type="ECO:0000259" key="5">
    <source>
        <dbReference type="PROSITE" id="PS51471"/>
    </source>
</evidence>
<dbReference type="SUPFAM" id="SSF51197">
    <property type="entry name" value="Clavaminate synthase-like"/>
    <property type="match status" value="1"/>
</dbReference>
<dbReference type="Pfam" id="PF14226">
    <property type="entry name" value="DIOX_N"/>
    <property type="match status" value="1"/>
</dbReference>
<dbReference type="GO" id="GO:0016491">
    <property type="term" value="F:oxidoreductase activity"/>
    <property type="evidence" value="ECO:0007669"/>
    <property type="project" value="UniProtKB-KW"/>
</dbReference>
<sequence>MGVQDESSSEDQGLGWGKSLPVESVQEIVRKDSRNIPHRYIREDADRPKDTDLYPLQLEIPIIDFSLLSSDENEREKLHQACKEWGFFQITNHGIAEDVLQRMKAAAAAFFELPPEEKKMYSMASNDLQGYGQAYVVSERQKLDWSDILFLMTLPIKDRKLNYWPTRVTDFMEAVDVYSTEINRVANELFANLSLMMSMGKETLQRLHGEMKQAIRLNYYPICSRPELVLGVSPHSDCSTMSLLLQDDEVSALQIQHEGHWVPIEPIPRALVVNVGDIFEAWTNGMYKSIEHRAITNKKKARMSIATFLLPDPEVEIGPLDEMVGDHQPRKYKKFKYLDYIRYTLDRKMEGKSHTQFMKLENE</sequence>
<keyword evidence="4" id="KW-0560">Oxidoreductase</keyword>
<organism evidence="6 7">
    <name type="scientific">Cinnamomum micranthum f. kanehirae</name>
    <dbReference type="NCBI Taxonomy" id="337451"/>
    <lineage>
        <taxon>Eukaryota</taxon>
        <taxon>Viridiplantae</taxon>
        <taxon>Streptophyta</taxon>
        <taxon>Embryophyta</taxon>
        <taxon>Tracheophyta</taxon>
        <taxon>Spermatophyta</taxon>
        <taxon>Magnoliopsida</taxon>
        <taxon>Magnoliidae</taxon>
        <taxon>Laurales</taxon>
        <taxon>Lauraceae</taxon>
        <taxon>Cinnamomum</taxon>
    </lineage>
</organism>
<dbReference type="Pfam" id="PF03171">
    <property type="entry name" value="2OG-FeII_Oxy"/>
    <property type="match status" value="1"/>
</dbReference>
<comment type="caution">
    <text evidence="6">The sequence shown here is derived from an EMBL/GenBank/DDBJ whole genome shotgun (WGS) entry which is preliminary data.</text>
</comment>
<reference evidence="6 7" key="1">
    <citation type="journal article" date="2019" name="Nat. Plants">
        <title>Stout camphor tree genome fills gaps in understanding of flowering plant genome evolution.</title>
        <authorList>
            <person name="Chaw S.M."/>
            <person name="Liu Y.C."/>
            <person name="Wu Y.W."/>
            <person name="Wang H.Y."/>
            <person name="Lin C.I."/>
            <person name="Wu C.S."/>
            <person name="Ke H.M."/>
            <person name="Chang L.Y."/>
            <person name="Hsu C.Y."/>
            <person name="Yang H.T."/>
            <person name="Sudianto E."/>
            <person name="Hsu M.H."/>
            <person name="Wu K.P."/>
            <person name="Wang L.N."/>
            <person name="Leebens-Mack J.H."/>
            <person name="Tsai I.J."/>
        </authorList>
    </citation>
    <scope>NUCLEOTIDE SEQUENCE [LARGE SCALE GENOMIC DNA]</scope>
    <source>
        <strain evidence="7">cv. Chaw 1501</strain>
        <tissue evidence="6">Young leaves</tissue>
    </source>
</reference>
<name>A0A443NSU7_9MAGN</name>
<dbReference type="OrthoDB" id="288590at2759"/>
<keyword evidence="3 4" id="KW-0408">Iron</keyword>
<protein>
    <submittedName>
        <fullName evidence="6">Protein SRG1</fullName>
    </submittedName>
</protein>
<comment type="similarity">
    <text evidence="1 4">Belongs to the iron/ascorbate-dependent oxidoreductase family.</text>
</comment>
<dbReference type="InterPro" id="IPR026992">
    <property type="entry name" value="DIOX_N"/>
</dbReference>
<feature type="domain" description="Fe2OG dioxygenase" evidence="5">
    <location>
        <begin position="211"/>
        <end position="311"/>
    </location>
</feature>
<evidence type="ECO:0000313" key="7">
    <source>
        <dbReference type="Proteomes" id="UP000283530"/>
    </source>
</evidence>
<dbReference type="InterPro" id="IPR050295">
    <property type="entry name" value="Plant_2OG-oxidoreductases"/>
</dbReference>
<dbReference type="Gene3D" id="2.60.120.330">
    <property type="entry name" value="B-lactam Antibiotic, Isopenicillin N Synthase, Chain"/>
    <property type="match status" value="1"/>
</dbReference>
<dbReference type="GO" id="GO:0046872">
    <property type="term" value="F:metal ion binding"/>
    <property type="evidence" value="ECO:0007669"/>
    <property type="project" value="UniProtKB-KW"/>
</dbReference>
<keyword evidence="2 4" id="KW-0479">Metal-binding</keyword>
<dbReference type="InterPro" id="IPR005123">
    <property type="entry name" value="Oxoglu/Fe-dep_dioxygenase_dom"/>
</dbReference>
<dbReference type="InterPro" id="IPR027443">
    <property type="entry name" value="IPNS-like_sf"/>
</dbReference>
<gene>
    <name evidence="6" type="ORF">CKAN_01029100</name>
</gene>
<evidence type="ECO:0000256" key="4">
    <source>
        <dbReference type="RuleBase" id="RU003682"/>
    </source>
</evidence>